<dbReference type="NCBIfam" id="TIGR01752">
    <property type="entry name" value="flav_long"/>
    <property type="match status" value="1"/>
</dbReference>
<evidence type="ECO:0000256" key="3">
    <source>
        <dbReference type="ARBA" id="ARBA00022448"/>
    </source>
</evidence>
<dbReference type="PROSITE" id="PS00201">
    <property type="entry name" value="FLAVODOXIN"/>
    <property type="match status" value="1"/>
</dbReference>
<dbReference type="GO" id="GO:0010181">
    <property type="term" value="F:FMN binding"/>
    <property type="evidence" value="ECO:0007669"/>
    <property type="project" value="UniProtKB-UniRule"/>
</dbReference>
<dbReference type="NCBIfam" id="NF006739">
    <property type="entry name" value="PRK09267.1-5"/>
    <property type="match status" value="1"/>
</dbReference>
<dbReference type="InterPro" id="IPR050619">
    <property type="entry name" value="Flavodoxin"/>
</dbReference>
<dbReference type="InterPro" id="IPR001226">
    <property type="entry name" value="Flavodoxin_CS"/>
</dbReference>
<dbReference type="InterPro" id="IPR008254">
    <property type="entry name" value="Flavodoxin/NO_synth"/>
</dbReference>
<keyword evidence="6 7" id="KW-0249">Electron transport</keyword>
<comment type="similarity">
    <text evidence="2 7">Belongs to the flavodoxin family.</text>
</comment>
<dbReference type="SUPFAM" id="SSF52218">
    <property type="entry name" value="Flavoproteins"/>
    <property type="match status" value="1"/>
</dbReference>
<dbReference type="Proteomes" id="UP000245959">
    <property type="component" value="Unassembled WGS sequence"/>
</dbReference>
<organism evidence="9 10">
    <name type="scientific">Victivallis vadensis</name>
    <dbReference type="NCBI Taxonomy" id="172901"/>
    <lineage>
        <taxon>Bacteria</taxon>
        <taxon>Pseudomonadati</taxon>
        <taxon>Lentisphaerota</taxon>
        <taxon>Lentisphaeria</taxon>
        <taxon>Victivallales</taxon>
        <taxon>Victivallaceae</taxon>
        <taxon>Victivallis</taxon>
    </lineage>
</organism>
<gene>
    <name evidence="9" type="ORF">C8D82_11310</name>
</gene>
<dbReference type="GeneID" id="78295267"/>
<dbReference type="EMBL" id="QEKH01000013">
    <property type="protein sequence ID" value="PVY41538.1"/>
    <property type="molecule type" value="Genomic_DNA"/>
</dbReference>
<feature type="domain" description="Flavodoxin-like" evidence="8">
    <location>
        <begin position="5"/>
        <end position="161"/>
    </location>
</feature>
<dbReference type="InterPro" id="IPR029039">
    <property type="entry name" value="Flavoprotein-like_sf"/>
</dbReference>
<keyword evidence="3 7" id="KW-0813">Transport</keyword>
<evidence type="ECO:0000256" key="5">
    <source>
        <dbReference type="ARBA" id="ARBA00022643"/>
    </source>
</evidence>
<evidence type="ECO:0000313" key="9">
    <source>
        <dbReference type="EMBL" id="PVY41538.1"/>
    </source>
</evidence>
<proteinExistence type="inferred from homology"/>
<dbReference type="PIRSF" id="PIRSF038996">
    <property type="entry name" value="FldA"/>
    <property type="match status" value="1"/>
</dbReference>
<keyword evidence="5 7" id="KW-0288">FMN</keyword>
<evidence type="ECO:0000256" key="1">
    <source>
        <dbReference type="ARBA" id="ARBA00001917"/>
    </source>
</evidence>
<dbReference type="AlphaFoldDB" id="A0A2U1AYP1"/>
<dbReference type="PANTHER" id="PTHR42809:SF1">
    <property type="entry name" value="FLAVODOXIN 1"/>
    <property type="match status" value="1"/>
</dbReference>
<evidence type="ECO:0000256" key="4">
    <source>
        <dbReference type="ARBA" id="ARBA00022630"/>
    </source>
</evidence>
<dbReference type="PROSITE" id="PS50902">
    <property type="entry name" value="FLAVODOXIN_LIKE"/>
    <property type="match status" value="1"/>
</dbReference>
<accession>A0A2U1AYP1</accession>
<name>A0A2U1AYP1_9BACT</name>
<reference evidence="9 10" key="1">
    <citation type="submission" date="2018-04" db="EMBL/GenBank/DDBJ databases">
        <title>Genomic Encyclopedia of Type Strains, Phase IV (KMG-IV): sequencing the most valuable type-strain genomes for metagenomic binning, comparative biology and taxonomic classification.</title>
        <authorList>
            <person name="Goeker M."/>
        </authorList>
    </citation>
    <scope>NUCLEOTIDE SEQUENCE [LARGE SCALE GENOMIC DNA]</scope>
    <source>
        <strain evidence="9 10">DSM 14823</strain>
    </source>
</reference>
<dbReference type="Gene3D" id="3.40.50.360">
    <property type="match status" value="1"/>
</dbReference>
<sequence length="166" mass="17634">MSKNIRIIFGSSTGNTERAAGRIAGELGGNAVNVAQAGADDFNADLLILGTSTWGCGELQDDWINGLPLLENADLKGKKVAFFGLGDSSGFGDTFLNAMGELHEKAVRRGAEVVGKWSAEGYSHVMSAAQEGDSFVGLALDDDNEPELTPDRIDRWCDQLKKEAGL</sequence>
<evidence type="ECO:0000259" key="8">
    <source>
        <dbReference type="PROSITE" id="PS50902"/>
    </source>
</evidence>
<evidence type="ECO:0000256" key="7">
    <source>
        <dbReference type="PIRNR" id="PIRNR038996"/>
    </source>
</evidence>
<keyword evidence="10" id="KW-1185">Reference proteome</keyword>
<evidence type="ECO:0000256" key="6">
    <source>
        <dbReference type="ARBA" id="ARBA00022982"/>
    </source>
</evidence>
<evidence type="ECO:0000313" key="10">
    <source>
        <dbReference type="Proteomes" id="UP000245959"/>
    </source>
</evidence>
<protein>
    <recommendedName>
        <fullName evidence="7">Flavodoxin</fullName>
    </recommendedName>
</protein>
<evidence type="ECO:0000256" key="2">
    <source>
        <dbReference type="ARBA" id="ARBA00005267"/>
    </source>
</evidence>
<dbReference type="GO" id="GO:0009055">
    <property type="term" value="F:electron transfer activity"/>
    <property type="evidence" value="ECO:0007669"/>
    <property type="project" value="UniProtKB-UniRule"/>
</dbReference>
<dbReference type="PANTHER" id="PTHR42809">
    <property type="entry name" value="FLAVODOXIN 2"/>
    <property type="match status" value="1"/>
</dbReference>
<comment type="function">
    <text evidence="7">Low-potential electron donor to a number of redox enzymes.</text>
</comment>
<dbReference type="RefSeq" id="WP_116883961.1">
    <property type="nucleotide sequence ID" value="NZ_CABMMC010000184.1"/>
</dbReference>
<comment type="cofactor">
    <cofactor evidence="1 7">
        <name>FMN</name>
        <dbReference type="ChEBI" id="CHEBI:58210"/>
    </cofactor>
</comment>
<comment type="caution">
    <text evidence="9">The sequence shown here is derived from an EMBL/GenBank/DDBJ whole genome shotgun (WGS) entry which is preliminary data.</text>
</comment>
<dbReference type="OrthoDB" id="9790745at2"/>
<dbReference type="InterPro" id="IPR010086">
    <property type="entry name" value="Flavodoxin_lc"/>
</dbReference>
<dbReference type="Pfam" id="PF00258">
    <property type="entry name" value="Flavodoxin_1"/>
    <property type="match status" value="1"/>
</dbReference>
<keyword evidence="4 7" id="KW-0285">Flavoprotein</keyword>